<dbReference type="EMBL" id="CM026428">
    <property type="protein sequence ID" value="KAG0567302.1"/>
    <property type="molecule type" value="Genomic_DNA"/>
</dbReference>
<evidence type="ECO:0008006" key="4">
    <source>
        <dbReference type="Google" id="ProtNLM"/>
    </source>
</evidence>
<gene>
    <name evidence="2" type="ORF">KC19_7G125000</name>
</gene>
<sequence>MILLLCDPAAMLCCAVLSSGASPLSYCSQEMLQLLATSPTHNLCLCCACTRDELGLLPEASHQSQQLDGGMKGWIDGRMEIVWMRRDS</sequence>
<organism evidence="2 3">
    <name type="scientific">Ceratodon purpureus</name>
    <name type="common">Fire moss</name>
    <name type="synonym">Dicranum purpureum</name>
    <dbReference type="NCBI Taxonomy" id="3225"/>
    <lineage>
        <taxon>Eukaryota</taxon>
        <taxon>Viridiplantae</taxon>
        <taxon>Streptophyta</taxon>
        <taxon>Embryophyta</taxon>
        <taxon>Bryophyta</taxon>
        <taxon>Bryophytina</taxon>
        <taxon>Bryopsida</taxon>
        <taxon>Dicranidae</taxon>
        <taxon>Pseudoditrichales</taxon>
        <taxon>Ditrichaceae</taxon>
        <taxon>Ceratodon</taxon>
    </lineage>
</organism>
<evidence type="ECO:0000256" key="1">
    <source>
        <dbReference type="SAM" id="SignalP"/>
    </source>
</evidence>
<feature type="chain" id="PRO_5035878838" description="Secreted protein" evidence="1">
    <location>
        <begin position="22"/>
        <end position="88"/>
    </location>
</feature>
<evidence type="ECO:0000313" key="2">
    <source>
        <dbReference type="EMBL" id="KAG0567302.1"/>
    </source>
</evidence>
<accession>A0A8T0HE43</accession>
<evidence type="ECO:0000313" key="3">
    <source>
        <dbReference type="Proteomes" id="UP000822688"/>
    </source>
</evidence>
<name>A0A8T0HE43_CERPU</name>
<keyword evidence="1" id="KW-0732">Signal</keyword>
<keyword evidence="3" id="KW-1185">Reference proteome</keyword>
<comment type="caution">
    <text evidence="2">The sequence shown here is derived from an EMBL/GenBank/DDBJ whole genome shotgun (WGS) entry which is preliminary data.</text>
</comment>
<proteinExistence type="predicted"/>
<feature type="signal peptide" evidence="1">
    <location>
        <begin position="1"/>
        <end position="21"/>
    </location>
</feature>
<dbReference type="AlphaFoldDB" id="A0A8T0HE43"/>
<dbReference type="Proteomes" id="UP000822688">
    <property type="component" value="Chromosome 7"/>
</dbReference>
<reference evidence="2" key="1">
    <citation type="submission" date="2020-06" db="EMBL/GenBank/DDBJ databases">
        <title>WGS assembly of Ceratodon purpureus strain R40.</title>
        <authorList>
            <person name="Carey S.B."/>
            <person name="Jenkins J."/>
            <person name="Shu S."/>
            <person name="Lovell J.T."/>
            <person name="Sreedasyam A."/>
            <person name="Maumus F."/>
            <person name="Tiley G.P."/>
            <person name="Fernandez-Pozo N."/>
            <person name="Barry K."/>
            <person name="Chen C."/>
            <person name="Wang M."/>
            <person name="Lipzen A."/>
            <person name="Daum C."/>
            <person name="Saski C.A."/>
            <person name="Payton A.C."/>
            <person name="Mcbreen J.C."/>
            <person name="Conrad R.E."/>
            <person name="Kollar L.M."/>
            <person name="Olsson S."/>
            <person name="Huttunen S."/>
            <person name="Landis J.B."/>
            <person name="Wickett N.J."/>
            <person name="Johnson M.G."/>
            <person name="Rensing S.A."/>
            <person name="Grimwood J."/>
            <person name="Schmutz J."/>
            <person name="Mcdaniel S.F."/>
        </authorList>
    </citation>
    <scope>NUCLEOTIDE SEQUENCE</scope>
    <source>
        <strain evidence="2">R40</strain>
    </source>
</reference>
<protein>
    <recommendedName>
        <fullName evidence="4">Secreted protein</fullName>
    </recommendedName>
</protein>